<feature type="transmembrane region" description="Helical" evidence="1">
    <location>
        <begin position="202"/>
        <end position="223"/>
    </location>
</feature>
<keyword evidence="1" id="KW-0812">Transmembrane</keyword>
<dbReference type="RefSeq" id="WP_381193799.1">
    <property type="nucleotide sequence ID" value="NZ_JBHSFE010000010.1"/>
</dbReference>
<dbReference type="PANTHER" id="PTHR37314">
    <property type="entry name" value="SLR0142 PROTEIN"/>
    <property type="match status" value="1"/>
</dbReference>
<organism evidence="2 3">
    <name type="scientific">Streptomyces maoxianensis</name>
    <dbReference type="NCBI Taxonomy" id="1459942"/>
    <lineage>
        <taxon>Bacteria</taxon>
        <taxon>Bacillati</taxon>
        <taxon>Actinomycetota</taxon>
        <taxon>Actinomycetes</taxon>
        <taxon>Kitasatosporales</taxon>
        <taxon>Streptomycetaceae</taxon>
        <taxon>Streptomyces</taxon>
    </lineage>
</organism>
<gene>
    <name evidence="2" type="ORF">ACFO9E_11215</name>
</gene>
<dbReference type="PANTHER" id="PTHR37314:SF4">
    <property type="entry name" value="UPF0700 TRANSMEMBRANE PROTEIN YOAK"/>
    <property type="match status" value="1"/>
</dbReference>
<dbReference type="InterPro" id="IPR010699">
    <property type="entry name" value="DUF1275"/>
</dbReference>
<evidence type="ECO:0000256" key="1">
    <source>
        <dbReference type="SAM" id="Phobius"/>
    </source>
</evidence>
<feature type="transmembrane region" description="Helical" evidence="1">
    <location>
        <begin position="102"/>
        <end position="122"/>
    </location>
</feature>
<dbReference type="Pfam" id="PF06912">
    <property type="entry name" value="DUF1275"/>
    <property type="match status" value="1"/>
</dbReference>
<protein>
    <submittedName>
        <fullName evidence="2">YoaK family protein</fullName>
    </submittedName>
</protein>
<name>A0ABV9G4B0_9ACTN</name>
<feature type="transmembrane region" description="Helical" evidence="1">
    <location>
        <begin position="72"/>
        <end position="90"/>
    </location>
</feature>
<feature type="transmembrane region" description="Helical" evidence="1">
    <location>
        <begin position="22"/>
        <end position="41"/>
    </location>
</feature>
<reference evidence="3" key="1">
    <citation type="journal article" date="2019" name="Int. J. Syst. Evol. Microbiol.">
        <title>The Global Catalogue of Microorganisms (GCM) 10K type strain sequencing project: providing services to taxonomists for standard genome sequencing and annotation.</title>
        <authorList>
            <consortium name="The Broad Institute Genomics Platform"/>
            <consortium name="The Broad Institute Genome Sequencing Center for Infectious Disease"/>
            <person name="Wu L."/>
            <person name="Ma J."/>
        </authorList>
    </citation>
    <scope>NUCLEOTIDE SEQUENCE [LARGE SCALE GENOMIC DNA]</scope>
    <source>
        <strain evidence="3">CGMCC 4.7139</strain>
    </source>
</reference>
<comment type="caution">
    <text evidence="2">The sequence shown here is derived from an EMBL/GenBank/DDBJ whole genome shotgun (WGS) entry which is preliminary data.</text>
</comment>
<proteinExistence type="predicted"/>
<evidence type="ECO:0000313" key="3">
    <source>
        <dbReference type="Proteomes" id="UP001595993"/>
    </source>
</evidence>
<sequence>MNTLLERAAARLFPGTPGHHGVLPPLLILLTFVTGMVDAVSYLGLDHVFVANMTGNVVFLGFALAGDRELSASASVLAAGAFFAGALAGGRIAPRVAEPVRLFALLVAAHAVLVAAALAADLADATKHVLIVLLALGMGAQNAVVRKLAVPDITTTVLTLTLTGMAADRPGPATVRRLLSVTAMFTGALAGGLLQLDHGTAAALAPALLLLTAVALAAATAPLSGQGVTS</sequence>
<feature type="transmembrane region" description="Helical" evidence="1">
    <location>
        <begin position="178"/>
        <end position="196"/>
    </location>
</feature>
<keyword evidence="1" id="KW-0472">Membrane</keyword>
<dbReference type="EMBL" id="JBHSFE010000010">
    <property type="protein sequence ID" value="MFC4608383.1"/>
    <property type="molecule type" value="Genomic_DNA"/>
</dbReference>
<dbReference type="Proteomes" id="UP001595993">
    <property type="component" value="Unassembled WGS sequence"/>
</dbReference>
<accession>A0ABV9G4B0</accession>
<keyword evidence="3" id="KW-1185">Reference proteome</keyword>
<keyword evidence="1" id="KW-1133">Transmembrane helix</keyword>
<evidence type="ECO:0000313" key="2">
    <source>
        <dbReference type="EMBL" id="MFC4608383.1"/>
    </source>
</evidence>